<feature type="active site" description="Charge relay system" evidence="5">
    <location>
        <position position="124"/>
    </location>
</feature>
<evidence type="ECO:0000256" key="5">
    <source>
        <dbReference type="PROSITE-ProRule" id="PRU01240"/>
    </source>
</evidence>
<sequence>MVPATAHAAKPERFAAGRILVAPRAGLPVAEFNKIIKTHGAQGARKMRGVNMYLVDVPAGRETALLQALERNPHIKFVELDGELPPQMTPSDTYYASAWHLPKIGASVAWDTATGAGITIAILDGGVDSTHPDLAARMVPGWNFFDNNNNTTDINGHGTKVAGVAAAIGNNAAGVTGGAWNAKIMPLRIANASGGISYYSTVTNAITFAADNGARVANISYIVSNVAAVHTAAQYMRSRGGLVVASAGNTGAYDGSANTLDIITVAATNSADGRPSWSAYGPAVDVAAPGEGIYTTTAGGGYGAVNGTSFSSPLTASVVALMLSANPALQPSQVDSILASSADDIGVAGRDDYSGAGRINAARAVAAARGSVTTDFQAPTVSVSAPGSTVKGIVVVNASAADNVGVTRVELYAGGALVGTEPASPYSFSWDTTSRADGVTSLVAKAYDAAGNSSSSTVNVTVANTVTADTVAPSVTIANPAAGATVNGNVGISVSASDNVAVTSVRLYIDGALVATGNASLSYNWNARKASRGTHTIQAVASDAAGNASGKTVQVNR</sequence>
<keyword evidence="8" id="KW-1185">Reference proteome</keyword>
<organism evidence="7 8">
    <name type="scientific">Massilia eurypsychrophila</name>
    <dbReference type="NCBI Taxonomy" id="1485217"/>
    <lineage>
        <taxon>Bacteria</taxon>
        <taxon>Pseudomonadati</taxon>
        <taxon>Pseudomonadota</taxon>
        <taxon>Betaproteobacteria</taxon>
        <taxon>Burkholderiales</taxon>
        <taxon>Oxalobacteraceae</taxon>
        <taxon>Telluria group</taxon>
        <taxon>Massilia</taxon>
    </lineage>
</organism>
<evidence type="ECO:0000259" key="6">
    <source>
        <dbReference type="Pfam" id="PF00082"/>
    </source>
</evidence>
<dbReference type="Proteomes" id="UP000230390">
    <property type="component" value="Unassembled WGS sequence"/>
</dbReference>
<dbReference type="InterPro" id="IPR036852">
    <property type="entry name" value="Peptidase_S8/S53_dom_sf"/>
</dbReference>
<keyword evidence="4 5" id="KW-0720">Serine protease</keyword>
<dbReference type="InterPro" id="IPR000209">
    <property type="entry name" value="Peptidase_S8/S53_dom"/>
</dbReference>
<dbReference type="Gene3D" id="2.60.40.10">
    <property type="entry name" value="Immunoglobulins"/>
    <property type="match status" value="2"/>
</dbReference>
<dbReference type="PANTHER" id="PTHR43806:SF11">
    <property type="entry name" value="CEREVISIN-RELATED"/>
    <property type="match status" value="1"/>
</dbReference>
<comment type="caution">
    <text evidence="7">The sequence shown here is derived from an EMBL/GenBank/DDBJ whole genome shotgun (WGS) entry which is preliminary data.</text>
</comment>
<dbReference type="Pfam" id="PF00082">
    <property type="entry name" value="Peptidase_S8"/>
    <property type="match status" value="1"/>
</dbReference>
<dbReference type="InterPro" id="IPR015500">
    <property type="entry name" value="Peptidase_S8_subtilisin-rel"/>
</dbReference>
<protein>
    <submittedName>
        <fullName evidence="7">Peptidase S8</fullName>
    </submittedName>
</protein>
<dbReference type="PANTHER" id="PTHR43806">
    <property type="entry name" value="PEPTIDASE S8"/>
    <property type="match status" value="1"/>
</dbReference>
<dbReference type="InterPro" id="IPR013783">
    <property type="entry name" value="Ig-like_fold"/>
</dbReference>
<dbReference type="PROSITE" id="PS51892">
    <property type="entry name" value="SUBTILASE"/>
    <property type="match status" value="1"/>
</dbReference>
<dbReference type="InterPro" id="IPR022398">
    <property type="entry name" value="Peptidase_S8_His-AS"/>
</dbReference>
<dbReference type="PROSITE" id="PS00137">
    <property type="entry name" value="SUBTILASE_HIS"/>
    <property type="match status" value="1"/>
</dbReference>
<dbReference type="PIRSF" id="PIRSF037901">
    <property type="entry name" value="Subtilisin_rel_Nmul_A1891"/>
    <property type="match status" value="1"/>
</dbReference>
<dbReference type="InterPro" id="IPR050131">
    <property type="entry name" value="Peptidase_S8_subtilisin-like"/>
</dbReference>
<dbReference type="Gene3D" id="3.40.50.200">
    <property type="entry name" value="Peptidase S8/S53 domain"/>
    <property type="match status" value="1"/>
</dbReference>
<feature type="active site" description="Charge relay system" evidence="5">
    <location>
        <position position="157"/>
    </location>
</feature>
<feature type="domain" description="Peptidase S8/S53" evidence="6">
    <location>
        <begin position="115"/>
        <end position="357"/>
    </location>
</feature>
<proteinExistence type="inferred from homology"/>
<dbReference type="InterPro" id="IPR017315">
    <property type="entry name" value="Pep_S8A_subtilisin_pbac-2"/>
</dbReference>
<evidence type="ECO:0000256" key="1">
    <source>
        <dbReference type="ARBA" id="ARBA00011073"/>
    </source>
</evidence>
<evidence type="ECO:0000313" key="7">
    <source>
        <dbReference type="EMBL" id="PIL44586.1"/>
    </source>
</evidence>
<dbReference type="EMBL" id="PDOC01000007">
    <property type="protein sequence ID" value="PIL44586.1"/>
    <property type="molecule type" value="Genomic_DNA"/>
</dbReference>
<keyword evidence="2 5" id="KW-0645">Protease</keyword>
<feature type="active site" description="Charge relay system" evidence="5">
    <location>
        <position position="309"/>
    </location>
</feature>
<evidence type="ECO:0000256" key="3">
    <source>
        <dbReference type="ARBA" id="ARBA00022801"/>
    </source>
</evidence>
<dbReference type="GO" id="GO:0006508">
    <property type="term" value="P:proteolysis"/>
    <property type="evidence" value="ECO:0007669"/>
    <property type="project" value="UniProtKB-KW"/>
</dbReference>
<evidence type="ECO:0000256" key="2">
    <source>
        <dbReference type="ARBA" id="ARBA00022670"/>
    </source>
</evidence>
<gene>
    <name evidence="7" type="ORF">CR105_13800</name>
</gene>
<reference evidence="7 8" key="1">
    <citation type="submission" date="2017-10" db="EMBL/GenBank/DDBJ databases">
        <title>Massilia psychrophilum sp. nov., a novel purple-pigmented bacterium isolated from Tianshan glacier, Xinjiang Municipality, China.</title>
        <authorList>
            <person name="Wang H."/>
        </authorList>
    </citation>
    <scope>NUCLEOTIDE SEQUENCE [LARGE SCALE GENOMIC DNA]</scope>
    <source>
        <strain evidence="7 8">JCM 30074</strain>
    </source>
</reference>
<comment type="similarity">
    <text evidence="1 5">Belongs to the peptidase S8 family.</text>
</comment>
<dbReference type="PRINTS" id="PR00723">
    <property type="entry name" value="SUBTILISIN"/>
</dbReference>
<accession>A0A2G8TEU9</accession>
<dbReference type="AlphaFoldDB" id="A0A2G8TEU9"/>
<name>A0A2G8TEU9_9BURK</name>
<dbReference type="SUPFAM" id="SSF52743">
    <property type="entry name" value="Subtilisin-like"/>
    <property type="match status" value="1"/>
</dbReference>
<dbReference type="OrthoDB" id="9790784at2"/>
<evidence type="ECO:0000256" key="4">
    <source>
        <dbReference type="ARBA" id="ARBA00022825"/>
    </source>
</evidence>
<dbReference type="Pfam" id="PF17957">
    <property type="entry name" value="Big_7"/>
    <property type="match status" value="2"/>
</dbReference>
<keyword evidence="3 5" id="KW-0378">Hydrolase</keyword>
<dbReference type="GO" id="GO:0004252">
    <property type="term" value="F:serine-type endopeptidase activity"/>
    <property type="evidence" value="ECO:0007669"/>
    <property type="project" value="UniProtKB-UniRule"/>
</dbReference>
<evidence type="ECO:0000313" key="8">
    <source>
        <dbReference type="Proteomes" id="UP000230390"/>
    </source>
</evidence>